<gene>
    <name evidence="7" type="ORF">JCM15093_3165</name>
</gene>
<dbReference type="InterPro" id="IPR010998">
    <property type="entry name" value="Integrase_recombinase_N"/>
</dbReference>
<evidence type="ECO:0000256" key="1">
    <source>
        <dbReference type="ARBA" id="ARBA00022908"/>
    </source>
</evidence>
<dbReference type="Pfam" id="PF13102">
    <property type="entry name" value="Phage_int_SAM_5"/>
    <property type="match status" value="1"/>
</dbReference>
<dbReference type="GO" id="GO:0015074">
    <property type="term" value="P:DNA integration"/>
    <property type="evidence" value="ECO:0007669"/>
    <property type="project" value="UniProtKB-KW"/>
</dbReference>
<keyword evidence="2 4" id="KW-0238">DNA-binding</keyword>
<keyword evidence="8" id="KW-1185">Reference proteome</keyword>
<dbReference type="PANTHER" id="PTHR30349">
    <property type="entry name" value="PHAGE INTEGRASE-RELATED"/>
    <property type="match status" value="1"/>
</dbReference>
<keyword evidence="5" id="KW-1133">Transmembrane helix</keyword>
<feature type="transmembrane region" description="Helical" evidence="5">
    <location>
        <begin position="145"/>
        <end position="162"/>
    </location>
</feature>
<dbReference type="GO" id="GO:0003677">
    <property type="term" value="F:DNA binding"/>
    <property type="evidence" value="ECO:0007669"/>
    <property type="project" value="UniProtKB-UniRule"/>
</dbReference>
<keyword evidence="3" id="KW-0233">DNA recombination</keyword>
<dbReference type="GO" id="GO:0006310">
    <property type="term" value="P:DNA recombination"/>
    <property type="evidence" value="ECO:0007669"/>
    <property type="project" value="UniProtKB-KW"/>
</dbReference>
<dbReference type="InterPro" id="IPR044068">
    <property type="entry name" value="CB"/>
</dbReference>
<dbReference type="InterPro" id="IPR011010">
    <property type="entry name" value="DNA_brk_join_enz"/>
</dbReference>
<evidence type="ECO:0000256" key="5">
    <source>
        <dbReference type="SAM" id="Phobius"/>
    </source>
</evidence>
<feature type="domain" description="Core-binding (CB)" evidence="6">
    <location>
        <begin position="10"/>
        <end position="93"/>
    </location>
</feature>
<dbReference type="SUPFAM" id="SSF56349">
    <property type="entry name" value="DNA breaking-rejoining enzymes"/>
    <property type="match status" value="1"/>
</dbReference>
<proteinExistence type="predicted"/>
<organism evidence="7 8">
    <name type="scientific">Bacteroides graminisolvens DSM 19988 = JCM 15093</name>
    <dbReference type="NCBI Taxonomy" id="1121097"/>
    <lineage>
        <taxon>Bacteria</taxon>
        <taxon>Pseudomonadati</taxon>
        <taxon>Bacteroidota</taxon>
        <taxon>Bacteroidia</taxon>
        <taxon>Bacteroidales</taxon>
        <taxon>Bacteroidaceae</taxon>
        <taxon>Bacteroides</taxon>
    </lineage>
</organism>
<dbReference type="InterPro" id="IPR025269">
    <property type="entry name" value="SAM-like_dom"/>
</dbReference>
<dbReference type="Proteomes" id="UP000027601">
    <property type="component" value="Unassembled WGS sequence"/>
</dbReference>
<accession>A0A069D637</accession>
<dbReference type="PROSITE" id="PS51900">
    <property type="entry name" value="CB"/>
    <property type="match status" value="1"/>
</dbReference>
<evidence type="ECO:0000256" key="4">
    <source>
        <dbReference type="PROSITE-ProRule" id="PRU01248"/>
    </source>
</evidence>
<dbReference type="InterPro" id="IPR013762">
    <property type="entry name" value="Integrase-like_cat_sf"/>
</dbReference>
<evidence type="ECO:0000256" key="2">
    <source>
        <dbReference type="ARBA" id="ARBA00023125"/>
    </source>
</evidence>
<dbReference type="EMBL" id="BAJS01000031">
    <property type="protein sequence ID" value="GAK37877.1"/>
    <property type="molecule type" value="Genomic_DNA"/>
</dbReference>
<evidence type="ECO:0000259" key="6">
    <source>
        <dbReference type="PROSITE" id="PS51900"/>
    </source>
</evidence>
<dbReference type="PANTHER" id="PTHR30349:SF64">
    <property type="entry name" value="PROPHAGE INTEGRASE INTD-RELATED"/>
    <property type="match status" value="1"/>
</dbReference>
<keyword evidence="5" id="KW-0472">Membrane</keyword>
<keyword evidence="1" id="KW-0229">DNA integration</keyword>
<evidence type="ECO:0000256" key="3">
    <source>
        <dbReference type="ARBA" id="ARBA00023172"/>
    </source>
</evidence>
<protein>
    <submittedName>
        <fullName evidence="7">Tyrosine type site-specific recombinase</fullName>
    </submittedName>
</protein>
<sequence>MRFQDNKQEQSFNSYVRQQIARLKRLGKIHTSETYMAALRSFSGFMNDKEVLFDQLNADLIAEYEAYLKSRGNSPNTISFYMRILKAVYNRAVEEGLTGQRHPCKSVYTGVEKTLKRAISLNELKRIKGLDLSLKPNLNFARDMFLFYFYTGGMSFIDMAYLKKKDLQNGILSYRRRKAGQQLFIKWERCMQEIVDKYPVNGTEYLLPIITKRNEDCQKQYTNELHRVNHLLKKIGKQLNLPIPLTMYVGRHSWATAYMVCNTLILCDLVLR</sequence>
<dbReference type="STRING" id="1121097.GCA_000428125_03025"/>
<comment type="caution">
    <text evidence="7">The sequence shown here is derived from an EMBL/GenBank/DDBJ whole genome shotgun (WGS) entry which is preliminary data.</text>
</comment>
<dbReference type="AlphaFoldDB" id="A0A069D637"/>
<keyword evidence="5" id="KW-0812">Transmembrane</keyword>
<evidence type="ECO:0000313" key="8">
    <source>
        <dbReference type="Proteomes" id="UP000027601"/>
    </source>
</evidence>
<dbReference type="Gene3D" id="1.10.443.10">
    <property type="entry name" value="Intergrase catalytic core"/>
    <property type="match status" value="1"/>
</dbReference>
<reference evidence="7 8" key="1">
    <citation type="journal article" date="2015" name="Microbes Environ.">
        <title>Distribution and evolution of nitrogen fixation genes in the phylum bacteroidetes.</title>
        <authorList>
            <person name="Inoue J."/>
            <person name="Oshima K."/>
            <person name="Suda W."/>
            <person name="Sakamoto M."/>
            <person name="Iino T."/>
            <person name="Noda S."/>
            <person name="Hongoh Y."/>
            <person name="Hattori M."/>
            <person name="Ohkuma M."/>
        </authorList>
    </citation>
    <scope>NUCLEOTIDE SEQUENCE [LARGE SCALE GENOMIC DNA]</scope>
    <source>
        <strain evidence="7 8">JCM 15093</strain>
    </source>
</reference>
<dbReference type="eggNOG" id="COG0582">
    <property type="taxonomic scope" value="Bacteria"/>
</dbReference>
<name>A0A069D637_9BACE</name>
<dbReference type="InterPro" id="IPR050090">
    <property type="entry name" value="Tyrosine_recombinase_XerCD"/>
</dbReference>
<evidence type="ECO:0000313" key="7">
    <source>
        <dbReference type="EMBL" id="GAK37877.1"/>
    </source>
</evidence>
<dbReference type="Gene3D" id="1.10.150.130">
    <property type="match status" value="1"/>
</dbReference>